<dbReference type="InterPro" id="IPR016181">
    <property type="entry name" value="Acyl_CoA_acyltransferase"/>
</dbReference>
<keyword evidence="4" id="KW-0808">Transferase</keyword>
<evidence type="ECO:0000256" key="7">
    <source>
        <dbReference type="ARBA" id="ARBA00022833"/>
    </source>
</evidence>
<feature type="compositionally biased region" description="Basic and acidic residues" evidence="16">
    <location>
        <begin position="1"/>
        <end position="11"/>
    </location>
</feature>
<evidence type="ECO:0000313" key="19">
    <source>
        <dbReference type="Proteomes" id="UP000663879"/>
    </source>
</evidence>
<dbReference type="GO" id="GO:0004402">
    <property type="term" value="F:histone acetyltransferase activity"/>
    <property type="evidence" value="ECO:0007669"/>
    <property type="project" value="InterPro"/>
</dbReference>
<keyword evidence="11" id="KW-0804">Transcription</keyword>
<dbReference type="InterPro" id="IPR036060">
    <property type="entry name" value="Znf_C2H2C_sf"/>
</dbReference>
<sequence length="788" mass="90162">MSANLSRERRQTRSTTASNNSANNSISNSSVDSASHTECPAKRKLANKEEIDTNELIQSRKSQRRSSKTLTPNENDMNTIKQITNKNSKKENKISGDNVLNSKNVNNSNQVAKQEPGTSVSSSTSSTSNSSDLTAPKNTSNTENKISTRRKSSNYLGLSSSSSLVDQSVSSPLTRKRNLSSSIDMSKNDNENDPCSQSAQASSSGLVQSASSSSLSKRLKLKHKYAFKELNENTNLQTSFRLMSKDEYDQNSPYTDREEGGLSEINEVDESNDNDGQKESLVCPVLGCKSEGHLDGVSEHHYSYDTCPIYFVMSKEECSNRHCELEKRVDAIKEKIKKINENKKCLRKQFKCKEQSEYSEKVNRDLKSLVKMPEDSNTINKKSKLNFLQNSDFLSDLKNLSTSFIINTLSNCLTPTPMPIYHHTLLKHTNNASLNFFNNLNQTIAQTPNLNDLNISKYELDLFKDILITSTKEQVTQDNRKHLKLKNKSNKIIQFGNYEVETWCKSPYPDDYWQLNKIFICQYCLIYMKSHSVLNRHLDKCLWRHPPGREIYRKDNLSFFEVDGKFNKIYCQNLCLLAKLFLDHKTLYYEVEPFLFYILTQYNEKTGSFEMIGYFSKEKQSVMNYNLSCILILPQYMNQGYGRVLIDFSYLLSRVEGKVGSPERPLSDLGLISYRSYWKSKILLYLSKHLDDQEICVKEITAESGILTNDLISTLQYIGLIKYWKGKHVILKDLELIEKCVEKKSLYSRDVDPVCLKWTPYVYQPILNESDSQDKALVKGNKVNFSTS</sequence>
<feature type="active site" description="Proton donor/acceptor" evidence="13">
    <location>
        <position position="663"/>
    </location>
</feature>
<dbReference type="PROSITE" id="PS51802">
    <property type="entry name" value="ZF_CCHHC"/>
    <property type="match status" value="1"/>
</dbReference>
<keyword evidence="15" id="KW-0175">Coiled coil</keyword>
<evidence type="ECO:0000259" key="17">
    <source>
        <dbReference type="PROSITE" id="PS51726"/>
    </source>
</evidence>
<keyword evidence="7" id="KW-0862">Zinc</keyword>
<comment type="subcellular location">
    <subcellularLocation>
        <location evidence="1 14">Nucleus</location>
    </subcellularLocation>
</comment>
<keyword evidence="10" id="KW-0805">Transcription regulation</keyword>
<evidence type="ECO:0000256" key="10">
    <source>
        <dbReference type="ARBA" id="ARBA00023015"/>
    </source>
</evidence>
<comment type="catalytic activity">
    <reaction evidence="14">
        <text>L-lysyl-[protein] + acetyl-CoA = N(6)-acetyl-L-lysyl-[protein] + CoA + H(+)</text>
        <dbReference type="Rhea" id="RHEA:45948"/>
        <dbReference type="Rhea" id="RHEA-COMP:9752"/>
        <dbReference type="Rhea" id="RHEA-COMP:10731"/>
        <dbReference type="ChEBI" id="CHEBI:15378"/>
        <dbReference type="ChEBI" id="CHEBI:29969"/>
        <dbReference type="ChEBI" id="CHEBI:57287"/>
        <dbReference type="ChEBI" id="CHEBI:57288"/>
        <dbReference type="ChEBI" id="CHEBI:61930"/>
        <dbReference type="EC" id="2.3.1.48"/>
    </reaction>
</comment>
<evidence type="ECO:0000256" key="11">
    <source>
        <dbReference type="ARBA" id="ARBA00023163"/>
    </source>
</evidence>
<evidence type="ECO:0000256" key="13">
    <source>
        <dbReference type="PIRSR" id="PIRSR602717-51"/>
    </source>
</evidence>
<evidence type="ECO:0000256" key="3">
    <source>
        <dbReference type="ARBA" id="ARBA00013184"/>
    </source>
</evidence>
<feature type="coiled-coil region" evidence="15">
    <location>
        <begin position="329"/>
        <end position="356"/>
    </location>
</feature>
<dbReference type="PROSITE" id="PS51726">
    <property type="entry name" value="MYST_HAT"/>
    <property type="match status" value="1"/>
</dbReference>
<accession>A0A813MQP1</accession>
<evidence type="ECO:0000256" key="4">
    <source>
        <dbReference type="ARBA" id="ARBA00022679"/>
    </source>
</evidence>
<keyword evidence="9" id="KW-0007">Acetylation</keyword>
<feature type="compositionally biased region" description="Low complexity" evidence="16">
    <location>
        <begin position="118"/>
        <end position="131"/>
    </location>
</feature>
<dbReference type="GO" id="GO:0005634">
    <property type="term" value="C:nucleus"/>
    <property type="evidence" value="ECO:0007669"/>
    <property type="project" value="UniProtKB-SubCell"/>
</dbReference>
<dbReference type="PANTHER" id="PTHR10615:SF161">
    <property type="entry name" value="HISTONE ACETYLTRANSFERASE KAT7"/>
    <property type="match status" value="1"/>
</dbReference>
<dbReference type="Gene3D" id="3.30.60.60">
    <property type="entry name" value="N-acetyl transferase-like"/>
    <property type="match status" value="1"/>
</dbReference>
<keyword evidence="8" id="KW-0156">Chromatin regulator</keyword>
<evidence type="ECO:0000256" key="1">
    <source>
        <dbReference type="ARBA" id="ARBA00004123"/>
    </source>
</evidence>
<dbReference type="EC" id="2.3.1.48" evidence="3 14"/>
<proteinExistence type="inferred from homology"/>
<reference evidence="18" key="1">
    <citation type="submission" date="2021-02" db="EMBL/GenBank/DDBJ databases">
        <authorList>
            <person name="Nowell W R."/>
        </authorList>
    </citation>
    <scope>NUCLEOTIDE SEQUENCE</scope>
    <source>
        <strain evidence="18">Ploen Becks lab</strain>
    </source>
</reference>
<dbReference type="InterPro" id="IPR002515">
    <property type="entry name" value="Znf_C2H2C"/>
</dbReference>
<dbReference type="EMBL" id="CAJNOC010000202">
    <property type="protein sequence ID" value="CAF0726498.1"/>
    <property type="molecule type" value="Genomic_DNA"/>
</dbReference>
<dbReference type="GO" id="GO:0003682">
    <property type="term" value="F:chromatin binding"/>
    <property type="evidence" value="ECO:0007669"/>
    <property type="project" value="TreeGrafter"/>
</dbReference>
<dbReference type="Proteomes" id="UP000663879">
    <property type="component" value="Unassembled WGS sequence"/>
</dbReference>
<evidence type="ECO:0000256" key="12">
    <source>
        <dbReference type="ARBA" id="ARBA00023242"/>
    </source>
</evidence>
<dbReference type="InterPro" id="IPR036388">
    <property type="entry name" value="WH-like_DNA-bd_sf"/>
</dbReference>
<dbReference type="Pfam" id="PF17772">
    <property type="entry name" value="zf-MYST"/>
    <property type="match status" value="1"/>
</dbReference>
<dbReference type="OrthoDB" id="787137at2759"/>
<keyword evidence="19" id="KW-1185">Reference proteome</keyword>
<dbReference type="AlphaFoldDB" id="A0A813MQP1"/>
<dbReference type="Gene3D" id="1.10.10.10">
    <property type="entry name" value="Winged helix-like DNA-binding domain superfamily/Winged helix DNA-binding domain"/>
    <property type="match status" value="1"/>
</dbReference>
<dbReference type="Pfam" id="PF01853">
    <property type="entry name" value="MOZ_SAS"/>
    <property type="match status" value="1"/>
</dbReference>
<evidence type="ECO:0000256" key="8">
    <source>
        <dbReference type="ARBA" id="ARBA00022853"/>
    </source>
</evidence>
<dbReference type="SUPFAM" id="SSF55729">
    <property type="entry name" value="Acyl-CoA N-acyltransferases (Nat)"/>
    <property type="match status" value="1"/>
</dbReference>
<feature type="domain" description="MYST-type HAT" evidence="17">
    <location>
        <begin position="485"/>
        <end position="760"/>
    </location>
</feature>
<evidence type="ECO:0000256" key="14">
    <source>
        <dbReference type="RuleBase" id="RU361211"/>
    </source>
</evidence>
<evidence type="ECO:0000256" key="2">
    <source>
        <dbReference type="ARBA" id="ARBA00010107"/>
    </source>
</evidence>
<dbReference type="GO" id="GO:0040029">
    <property type="term" value="P:epigenetic regulation of gene expression"/>
    <property type="evidence" value="ECO:0007669"/>
    <property type="project" value="UniProtKB-ARBA"/>
</dbReference>
<gene>
    <name evidence="18" type="ORF">OXX778_LOCUS2549</name>
</gene>
<feature type="region of interest" description="Disordered" evidence="16">
    <location>
        <begin position="1"/>
        <end position="213"/>
    </location>
</feature>
<dbReference type="GO" id="GO:0008270">
    <property type="term" value="F:zinc ion binding"/>
    <property type="evidence" value="ECO:0007669"/>
    <property type="project" value="UniProtKB-KW"/>
</dbReference>
<feature type="compositionally biased region" description="Low complexity" evidence="16">
    <location>
        <begin position="13"/>
        <end position="34"/>
    </location>
</feature>
<comment type="caution">
    <text evidence="18">The sequence shown here is derived from an EMBL/GenBank/DDBJ whole genome shotgun (WGS) entry which is preliminary data.</text>
</comment>
<dbReference type="InterPro" id="IPR040706">
    <property type="entry name" value="Zf-MYST"/>
</dbReference>
<evidence type="ECO:0000256" key="6">
    <source>
        <dbReference type="ARBA" id="ARBA00022771"/>
    </source>
</evidence>
<dbReference type="SUPFAM" id="SSF103637">
    <property type="entry name" value="CCHHC domain"/>
    <property type="match status" value="1"/>
</dbReference>
<dbReference type="FunFam" id="3.30.60.60:FF:000001">
    <property type="entry name" value="Histone acetyltransferase"/>
    <property type="match status" value="1"/>
</dbReference>
<dbReference type="PANTHER" id="PTHR10615">
    <property type="entry name" value="HISTONE ACETYLTRANSFERASE"/>
    <property type="match status" value="1"/>
</dbReference>
<comment type="similarity">
    <text evidence="2 14">Belongs to the MYST (SAS/MOZ) family.</text>
</comment>
<dbReference type="InterPro" id="IPR002717">
    <property type="entry name" value="HAT_MYST-type"/>
</dbReference>
<feature type="compositionally biased region" description="Low complexity" evidence="16">
    <location>
        <begin position="153"/>
        <end position="173"/>
    </location>
</feature>
<protein>
    <recommendedName>
        <fullName evidence="3 14">Histone acetyltransferase</fullName>
        <ecNumber evidence="3 14">2.3.1.48</ecNumber>
    </recommendedName>
</protein>
<dbReference type="GO" id="GO:0006357">
    <property type="term" value="P:regulation of transcription by RNA polymerase II"/>
    <property type="evidence" value="ECO:0007669"/>
    <property type="project" value="TreeGrafter"/>
</dbReference>
<organism evidence="18 19">
    <name type="scientific">Brachionus calyciflorus</name>
    <dbReference type="NCBI Taxonomy" id="104777"/>
    <lineage>
        <taxon>Eukaryota</taxon>
        <taxon>Metazoa</taxon>
        <taxon>Spiralia</taxon>
        <taxon>Gnathifera</taxon>
        <taxon>Rotifera</taxon>
        <taxon>Eurotatoria</taxon>
        <taxon>Monogononta</taxon>
        <taxon>Pseudotrocha</taxon>
        <taxon>Ploima</taxon>
        <taxon>Brachionidae</taxon>
        <taxon>Brachionus</taxon>
    </lineage>
</organism>
<feature type="compositionally biased region" description="Low complexity" evidence="16">
    <location>
        <begin position="196"/>
        <end position="213"/>
    </location>
</feature>
<dbReference type="GO" id="GO:0070775">
    <property type="term" value="C:H3 histone acetyltransferase complex"/>
    <property type="evidence" value="ECO:0007669"/>
    <property type="project" value="UniProtKB-ARBA"/>
</dbReference>
<evidence type="ECO:0000256" key="9">
    <source>
        <dbReference type="ARBA" id="ARBA00022990"/>
    </source>
</evidence>
<evidence type="ECO:0000256" key="15">
    <source>
        <dbReference type="SAM" id="Coils"/>
    </source>
</evidence>
<dbReference type="GO" id="GO:0003712">
    <property type="term" value="F:transcription coregulator activity"/>
    <property type="evidence" value="ECO:0007669"/>
    <property type="project" value="TreeGrafter"/>
</dbReference>
<dbReference type="FunFam" id="1.10.10.10:FF:000022">
    <property type="entry name" value="Histone acetyltransferase"/>
    <property type="match status" value="1"/>
</dbReference>
<name>A0A813MQP1_9BILA</name>
<dbReference type="InterPro" id="IPR050603">
    <property type="entry name" value="MYST_HAT"/>
</dbReference>
<keyword evidence="12 14" id="KW-0539">Nucleus</keyword>
<keyword evidence="5" id="KW-0479">Metal-binding</keyword>
<feature type="compositionally biased region" description="Polar residues" evidence="16">
    <location>
        <begin position="132"/>
        <end position="145"/>
    </location>
</feature>
<evidence type="ECO:0000256" key="5">
    <source>
        <dbReference type="ARBA" id="ARBA00022723"/>
    </source>
</evidence>
<keyword evidence="6" id="KW-0863">Zinc-finger</keyword>
<dbReference type="Gene3D" id="3.40.630.30">
    <property type="match status" value="1"/>
</dbReference>
<feature type="compositionally biased region" description="Low complexity" evidence="16">
    <location>
        <begin position="98"/>
        <end position="109"/>
    </location>
</feature>
<evidence type="ECO:0000313" key="18">
    <source>
        <dbReference type="EMBL" id="CAF0726498.1"/>
    </source>
</evidence>
<feature type="compositionally biased region" description="Polar residues" evidence="16">
    <location>
        <begin position="69"/>
        <end position="86"/>
    </location>
</feature>
<evidence type="ECO:0000256" key="16">
    <source>
        <dbReference type="SAM" id="MobiDB-lite"/>
    </source>
</evidence>
<dbReference type="FunFam" id="3.40.630.30:FF:000001">
    <property type="entry name" value="Histone acetyltransferase"/>
    <property type="match status" value="1"/>
</dbReference>